<dbReference type="Pfam" id="PF06427">
    <property type="entry name" value="UDP-g_GGTase"/>
    <property type="match status" value="1"/>
</dbReference>
<keyword evidence="8" id="KW-0732">Signal</keyword>
<proteinExistence type="inferred from homology"/>
<feature type="domain" description="UGGT thioredoxin-like" evidence="21">
    <location>
        <begin position="367"/>
        <end position="602"/>
    </location>
</feature>
<evidence type="ECO:0000256" key="14">
    <source>
        <dbReference type="ARBA" id="ARBA00038782"/>
    </source>
</evidence>
<dbReference type="GO" id="GO:0018279">
    <property type="term" value="P:protein N-linked glycosylation via asparagine"/>
    <property type="evidence" value="ECO:0007669"/>
    <property type="project" value="TreeGrafter"/>
</dbReference>
<evidence type="ECO:0000256" key="11">
    <source>
        <dbReference type="ARBA" id="ARBA00023128"/>
    </source>
</evidence>
<feature type="domain" description="UGGT thioredoxin-like" evidence="20">
    <location>
        <begin position="245"/>
        <end position="364"/>
    </location>
</feature>
<dbReference type="Pfam" id="PF18403">
    <property type="entry name" value="Thioredoxin_15"/>
    <property type="match status" value="1"/>
</dbReference>
<dbReference type="InterPro" id="IPR029044">
    <property type="entry name" value="Nucleotide-diphossugar_trans"/>
</dbReference>
<dbReference type="PANTHER" id="PTHR11226">
    <property type="entry name" value="UDP-GLUCOSE GLYCOPROTEIN:GLUCOSYLTRANSFERASE"/>
    <property type="match status" value="1"/>
</dbReference>
<organism evidence="26">
    <name type="scientific">Angiostrongylus costaricensis</name>
    <name type="common">Nematode worm</name>
    <dbReference type="NCBI Taxonomy" id="334426"/>
    <lineage>
        <taxon>Eukaryota</taxon>
        <taxon>Metazoa</taxon>
        <taxon>Ecdysozoa</taxon>
        <taxon>Nematoda</taxon>
        <taxon>Chromadorea</taxon>
        <taxon>Rhabditida</taxon>
        <taxon>Rhabditina</taxon>
        <taxon>Rhabditomorpha</taxon>
        <taxon>Strongyloidea</taxon>
        <taxon>Metastrongylidae</taxon>
        <taxon>Angiostrongylus</taxon>
    </lineage>
</organism>
<evidence type="ECO:0000256" key="9">
    <source>
        <dbReference type="ARBA" id="ARBA00022824"/>
    </source>
</evidence>
<dbReference type="GO" id="GO:0003735">
    <property type="term" value="F:structural constituent of ribosome"/>
    <property type="evidence" value="ECO:0007669"/>
    <property type="project" value="InterPro"/>
</dbReference>
<evidence type="ECO:0000256" key="5">
    <source>
        <dbReference type="ARBA" id="ARBA00006351"/>
    </source>
</evidence>
<evidence type="ECO:0000256" key="12">
    <source>
        <dbReference type="ARBA" id="ARBA00023180"/>
    </source>
</evidence>
<dbReference type="PANTHER" id="PTHR11226:SF0">
    <property type="entry name" value="UDP-GLUCOSE:GLYCOPROTEIN GLUCOSYLTRANSFERASE"/>
    <property type="match status" value="1"/>
</dbReference>
<evidence type="ECO:0000256" key="13">
    <source>
        <dbReference type="ARBA" id="ARBA00023274"/>
    </source>
</evidence>
<dbReference type="InterPro" id="IPR040497">
    <property type="entry name" value="Glyco_transf_24"/>
</dbReference>
<dbReference type="GO" id="GO:0005840">
    <property type="term" value="C:ribosome"/>
    <property type="evidence" value="ECO:0007669"/>
    <property type="project" value="UniProtKB-KW"/>
</dbReference>
<keyword evidence="12" id="KW-0325">Glycoprotein</keyword>
<dbReference type="GO" id="GO:0005739">
    <property type="term" value="C:mitochondrion"/>
    <property type="evidence" value="ECO:0007669"/>
    <property type="project" value="UniProtKB-SubCell"/>
</dbReference>
<dbReference type="Gene3D" id="3.30.70.330">
    <property type="match status" value="1"/>
</dbReference>
<evidence type="ECO:0000256" key="3">
    <source>
        <dbReference type="ARBA" id="ARBA00004319"/>
    </source>
</evidence>
<keyword evidence="11" id="KW-0496">Mitochondrion</keyword>
<dbReference type="GO" id="GO:1990904">
    <property type="term" value="C:ribonucleoprotein complex"/>
    <property type="evidence" value="ECO:0007669"/>
    <property type="project" value="UniProtKB-KW"/>
</dbReference>
<evidence type="ECO:0000256" key="15">
    <source>
        <dbReference type="ARBA" id="ARBA00039977"/>
    </source>
</evidence>
<dbReference type="WBParaSite" id="ACOC_0001078201-mRNA-1">
    <property type="protein sequence ID" value="ACOC_0001078201-mRNA-1"/>
    <property type="gene ID" value="ACOC_0001078201"/>
</dbReference>
<protein>
    <recommendedName>
        <fullName evidence="15">Large ribosomal subunit protein uL23m</fullName>
    </recommendedName>
    <alternativeName>
        <fullName evidence="16">39S ribosomal protein L23, mitochondrial</fullName>
    </alternativeName>
</protein>
<evidence type="ECO:0000256" key="16">
    <source>
        <dbReference type="ARBA" id="ARBA00041375"/>
    </source>
</evidence>
<gene>
    <name evidence="24" type="ORF">ACOC_LOCUS10783</name>
</gene>
<dbReference type="InterPro" id="IPR012677">
    <property type="entry name" value="Nucleotide-bd_a/b_plait_sf"/>
</dbReference>
<dbReference type="OrthoDB" id="27683at2759"/>
<comment type="function">
    <text evidence="17">Recognizes glycoproteins with minor folding defects. Reglucosylates single N-glycans near the misfolded part of the protein, thus providing quality control for protein folding in the endoplasmic reticulum. Reglucosylated proteins are recognized by calreticulin for recycling to the endoplasmic reticulum and refolding or degradation.</text>
</comment>
<evidence type="ECO:0000256" key="8">
    <source>
        <dbReference type="ARBA" id="ARBA00022729"/>
    </source>
</evidence>
<dbReference type="InterPro" id="IPR040525">
    <property type="entry name" value="UGGT_TRXL_4"/>
</dbReference>
<reference evidence="24 25" key="2">
    <citation type="submission" date="2018-11" db="EMBL/GenBank/DDBJ databases">
        <authorList>
            <consortium name="Pathogen Informatics"/>
        </authorList>
    </citation>
    <scope>NUCLEOTIDE SEQUENCE [LARGE SCALE GENOMIC DNA]</scope>
    <source>
        <strain evidence="24 25">Costa Rica</strain>
    </source>
</reference>
<dbReference type="Gene3D" id="3.90.550.10">
    <property type="entry name" value="Spore Coat Polysaccharide Biosynthesis Protein SpsA, Chain A"/>
    <property type="match status" value="1"/>
</dbReference>
<feature type="domain" description="UGGT thioredoxin-like" evidence="19">
    <location>
        <begin position="3"/>
        <end position="174"/>
    </location>
</feature>
<dbReference type="EMBL" id="UYYA01004543">
    <property type="protein sequence ID" value="VDM62368.1"/>
    <property type="molecule type" value="Genomic_DNA"/>
</dbReference>
<feature type="domain" description="UDP-glucose:glycoprotein glucosyltransferase thioredoxin-like" evidence="22">
    <location>
        <begin position="635"/>
        <end position="833"/>
    </location>
</feature>
<dbReference type="SUPFAM" id="SSF53448">
    <property type="entry name" value="Nucleotide-diphospho-sugar transferases"/>
    <property type="match status" value="1"/>
</dbReference>
<keyword evidence="10" id="KW-0689">Ribosomal protein</keyword>
<dbReference type="GO" id="GO:0051082">
    <property type="term" value="F:unfolded protein binding"/>
    <property type="evidence" value="ECO:0007669"/>
    <property type="project" value="TreeGrafter"/>
</dbReference>
<accession>A0A158PL08</accession>
<comment type="similarity">
    <text evidence="6">Belongs to the universal ribosomal protein uL23 family.</text>
</comment>
<evidence type="ECO:0000256" key="2">
    <source>
        <dbReference type="ARBA" id="ARBA00004173"/>
    </source>
</evidence>
<evidence type="ECO:0000313" key="24">
    <source>
        <dbReference type="EMBL" id="VDM62368.1"/>
    </source>
</evidence>
<dbReference type="GO" id="GO:0036503">
    <property type="term" value="P:ERAD pathway"/>
    <property type="evidence" value="ECO:0007669"/>
    <property type="project" value="TreeGrafter"/>
</dbReference>
<keyword evidence="9" id="KW-0256">Endoplasmic reticulum</keyword>
<dbReference type="Pfam" id="PF18402">
    <property type="entry name" value="Thioredoxin_14"/>
    <property type="match status" value="1"/>
</dbReference>
<dbReference type="GO" id="GO:0005788">
    <property type="term" value="C:endoplasmic reticulum lumen"/>
    <property type="evidence" value="ECO:0007669"/>
    <property type="project" value="UniProtKB-SubCell"/>
</dbReference>
<evidence type="ECO:0000256" key="4">
    <source>
        <dbReference type="ARBA" id="ARBA00004922"/>
    </source>
</evidence>
<dbReference type="Pfam" id="PF18401">
    <property type="entry name" value="Thioredoxin_13"/>
    <property type="match status" value="1"/>
</dbReference>
<evidence type="ECO:0000313" key="26">
    <source>
        <dbReference type="WBParaSite" id="ACOC_0001078201-mRNA-1"/>
    </source>
</evidence>
<comment type="pathway">
    <text evidence="4">Protein modification; protein glycosylation.</text>
</comment>
<keyword evidence="25" id="KW-1185">Reference proteome</keyword>
<dbReference type="Pfam" id="PF18400">
    <property type="entry name" value="Thioredoxin_12"/>
    <property type="match status" value="1"/>
</dbReference>
<dbReference type="GO" id="GO:0003980">
    <property type="term" value="F:UDP-glucose:glycoprotein glucosyltransferase activity"/>
    <property type="evidence" value="ECO:0007669"/>
    <property type="project" value="InterPro"/>
</dbReference>
<dbReference type="GO" id="GO:0006412">
    <property type="term" value="P:translation"/>
    <property type="evidence" value="ECO:0007669"/>
    <property type="project" value="InterPro"/>
</dbReference>
<evidence type="ECO:0000256" key="6">
    <source>
        <dbReference type="ARBA" id="ARBA00006700"/>
    </source>
</evidence>
<dbReference type="STRING" id="334426.A0A158PL08"/>
<evidence type="ECO:0000259" key="22">
    <source>
        <dbReference type="Pfam" id="PF18403"/>
    </source>
</evidence>
<evidence type="ECO:0000256" key="10">
    <source>
        <dbReference type="ARBA" id="ARBA00022980"/>
    </source>
</evidence>
<dbReference type="UniPathway" id="UPA00378"/>
<name>A0A158PL08_ANGCS</name>
<comment type="subcellular location">
    <subcellularLocation>
        <location evidence="3">Endoplasmic reticulum lumen</location>
    </subcellularLocation>
    <subcellularLocation>
        <location evidence="2">Mitochondrion</location>
    </subcellularLocation>
</comment>
<evidence type="ECO:0000259" key="23">
    <source>
        <dbReference type="Pfam" id="PF18404"/>
    </source>
</evidence>
<comment type="catalytic activity">
    <reaction evidence="18">
        <text>N(4)-(alpha-D-Man-(1-&gt;2)-alpha-D-Man-(1-&gt;2)-alpha-D-Man-(1-&gt;3)-[alpha-D-Man-(1-&gt;2)-alpha-D-Man-(1-&gt;3)-[alpha-D-Man-(1-&gt;2)-alpha-D-Man-(1-&gt;6)]-alpha-D-Man-(1-&gt;6)]-beta-D-Man-(1-&gt;4)-beta-D-GlcNAc-(1-&gt;4)-beta-D-GlcNAc)-L-asparaginyl-[protein] (N-glucan mannose isomer 9A1,2,3B1,2,3) + UDP-alpha-D-glucose = N(4)-(alpha-D-Glc-(1-&gt;3)-alpha-D-Man-(1-&gt;2)-alpha-D-Man-(1-&gt;2)-alpha-D-Man-(1-&gt;3)-[alpha-D-Man-(1-&gt;2)-alpha-D-Man-(1-&gt;3)-[alpha-D-Man-(1-&gt;2)-alpha-D-Man-(1-&gt;6)]-alpha-D-Man-(1-&gt;6)]-beta-D-Man-(1-&gt;4)-beta-D-GlcNAc-(1-&gt;4)-beta-D-GlcNAc)-L-asparaginyl-[protein] + UDP + H(+)</text>
        <dbReference type="Rhea" id="RHEA:61304"/>
        <dbReference type="Rhea" id="RHEA-COMP:14356"/>
        <dbReference type="Rhea" id="RHEA-COMP:14357"/>
        <dbReference type="ChEBI" id="CHEBI:15378"/>
        <dbReference type="ChEBI" id="CHEBI:58223"/>
        <dbReference type="ChEBI" id="CHEBI:58885"/>
        <dbReference type="ChEBI" id="CHEBI:59080"/>
        <dbReference type="ChEBI" id="CHEBI:139493"/>
    </reaction>
</comment>
<evidence type="ECO:0000259" key="20">
    <source>
        <dbReference type="Pfam" id="PF18401"/>
    </source>
</evidence>
<dbReference type="InterPro" id="IPR040694">
    <property type="entry name" value="UGGT_TRXL_2"/>
</dbReference>
<comment type="subunit">
    <text evidence="14">Component of the mitochondrial ribosome large subunit (39S) which comprises a 16S rRNA and about 50 distinct proteins.</text>
</comment>
<evidence type="ECO:0000256" key="1">
    <source>
        <dbReference type="ARBA" id="ARBA00001913"/>
    </source>
</evidence>
<evidence type="ECO:0000313" key="25">
    <source>
        <dbReference type="Proteomes" id="UP000267027"/>
    </source>
</evidence>
<dbReference type="InterPro" id="IPR040692">
    <property type="entry name" value="UGGT_TRXL_3"/>
</dbReference>
<dbReference type="FunFam" id="3.30.70.330:FF:000284">
    <property type="entry name" value="39S ribosomal protein L23, mitochondrial"/>
    <property type="match status" value="1"/>
</dbReference>
<evidence type="ECO:0000256" key="17">
    <source>
        <dbReference type="ARBA" id="ARBA00045874"/>
    </source>
</evidence>
<comment type="cofactor">
    <cofactor evidence="1">
        <name>Ca(2+)</name>
        <dbReference type="ChEBI" id="CHEBI:29108"/>
    </cofactor>
</comment>
<evidence type="ECO:0000259" key="21">
    <source>
        <dbReference type="Pfam" id="PF18402"/>
    </source>
</evidence>
<dbReference type="SUPFAM" id="SSF54189">
    <property type="entry name" value="Ribosomal proteins S24e, L23 and L15e"/>
    <property type="match status" value="1"/>
</dbReference>
<dbReference type="OMA" id="RQTKTRF"/>
<keyword evidence="7" id="KW-0808">Transferase</keyword>
<feature type="domain" description="Glucosyltransferase 24 catalytic" evidence="23">
    <location>
        <begin position="1251"/>
        <end position="1354"/>
    </location>
</feature>
<dbReference type="Pfam" id="PF18404">
    <property type="entry name" value="Glyco_transf_24"/>
    <property type="match status" value="2"/>
</dbReference>
<dbReference type="InterPro" id="IPR040693">
    <property type="entry name" value="UGGT_TRXL_1"/>
</dbReference>
<keyword evidence="13" id="KW-0687">Ribonucleoprotein</keyword>
<dbReference type="InterPro" id="IPR012678">
    <property type="entry name" value="Ribosomal_uL23/eL15/eS24_sf"/>
</dbReference>
<evidence type="ECO:0000259" key="19">
    <source>
        <dbReference type="Pfam" id="PF18400"/>
    </source>
</evidence>
<dbReference type="Proteomes" id="UP000267027">
    <property type="component" value="Unassembled WGS sequence"/>
</dbReference>
<evidence type="ECO:0000256" key="7">
    <source>
        <dbReference type="ARBA" id="ARBA00022679"/>
    </source>
</evidence>
<reference evidence="26" key="1">
    <citation type="submission" date="2016-04" db="UniProtKB">
        <authorList>
            <consortium name="WormBaseParasite"/>
        </authorList>
    </citation>
    <scope>IDENTIFICATION</scope>
</reference>
<feature type="domain" description="Glucosyltransferase 24 catalytic" evidence="23">
    <location>
        <begin position="1125"/>
        <end position="1250"/>
    </location>
</feature>
<evidence type="ECO:0000256" key="18">
    <source>
        <dbReference type="ARBA" id="ARBA00048456"/>
    </source>
</evidence>
<sequence length="1531" mass="174852">MLFSEFLSSEHEQLFWTFIRYVAEKCSSFDCDKATDEQKYELSLHQASKLLSEASVDLLKLSLSLRVFSPAVQLFQKIGADHEVLCHAFFDVHGITGCEPSQLESAVKTATERIAPELLSVDHVFDVGKEADVIAVVYGEIGSKPWLRLHEKAVELANAQKLRYVFRHYNVATSTTRKVSLSGYGVELAIKNTEYKAVDDSNEKKDEGTERDEENLHGFNFKLLKELHPDSSDSLDAFKMHLREIQELAPLKQWQVQDLSFKASQLIINRGNDSAIEMLKQLSQDFPRHASGVITCVLCAGLEAGESALFLNGINLDIDSLDAFQLVDVIKQEERVSAGFFNMGIKREYLSILVNMELSEEKTNYAVDYRDAFPMFLNNLDTDIRYKHWRNSVKLLLEPYYPGMIRPIARNLFTLVRVSFFLVIAAKLHSIIGIVFAVNDSKDVSGLNDSGVAVLNLFNFLAVDSSYHEALQTVNEMLDTYRTHEIIDLADIKAWFESNYRDAVYEDVFGPKTDYDNGRTTGMEFLKLSGIGKAPKVLLNGYVLHDAGITGDRFEETVMLEVMRITPKLQNAVINGHLKDRMNVGNWIMEQKDVVPRLNSRILDAVLQKKFLELTDTSSCKAKTLSEFVELRSSRKVQCIIEEMQYLRKGEDELTMPLTLWVVADLETAKGREIVYNAIRHLKHSKKTRLGIIMNPAGVCNACEENSVSLLVKAALKLLPHNQAKQLVTKLVKPEFADALQMGTKRKYRSSFAREVVGLRSNQRAVVANGMIIGPFDEEDEIVEHDFALIEKVVESRGADVLFIQVIASHVDKWKPDKDGATSDVVMRSFALVLKHAVQRKRTWIVLGDDKHSTVTLIAEEPKRATMDVVAVVDPLSRSAQKLASILELLRKSINCDLKIVLNPKPKLSEMPLKRFYRYVVSPEFQFDKYGNIVVNQARFTDLPSKQLLTLSIKSPDAWMVENIFAEYDLDNIKMEQVSSDVVALFSLEHILLEGHCFDEVSGSPPRGLQFVLGTASDPTQFDTIVMANLGYFQLKANPCAWLLQLREGKSREIYEISSHTNTEGSKGQAISVLIDSFSGRTIRLRVSKKEGMEQRSLLSDESDDSGNLWSSISNSLNRETHETINVFSLASGHLYERFLNIMMLSVMKHTRKPVKFWLLKNYLSPQFKRNLPVLASEYGFDYSLVEYKWPRWLHQQKEKHRIMWGYKILFLDVLFPLDVQKIIFVDADQVVRADLMELMEFDLGGAPYGALYVIDLQKFRQIAAGDRLRGQYQGLSSDPNTFVQDLPNNMIHQVKIKSLPQQWLWCETWCDDSSKDKAKTIDLCNNPLTKEPKLDSAIRIIPEWREYDSEIKNVLSKGRQKNVSSASEHHELMSTRLARLWQPGNPPNYIFLPDFWLAVVTSPSVGKHRLPKNCVKFQVDPRMTKTDIKEYLTKIYNLPVRSVRTEVQMGDILWSTPADYQNRKAMWKDDDKKFAYVFMCKDFEFTYPNIFHMDEELEDLEKLKQQQGKLNVNSTFVNRDRKKIGEFFGI</sequence>
<comment type="similarity">
    <text evidence="5">Belongs to the glycosyltransferase 8 family.</text>
</comment>
<dbReference type="InterPro" id="IPR009448">
    <property type="entry name" value="UDP-g_GGtrans"/>
</dbReference>